<name>A0A9W7WIT0_TRIRA</name>
<reference evidence="1" key="1">
    <citation type="submission" date="2021-02" db="EMBL/GenBank/DDBJ databases">
        <title>Comparative genomics reveals that relaxation of natural selection precedes convergent phenotypic evolution of cavefish.</title>
        <authorList>
            <person name="Peng Z."/>
        </authorList>
    </citation>
    <scope>NUCLEOTIDE SEQUENCE</scope>
    <source>
        <tissue evidence="1">Muscle</tissue>
    </source>
</reference>
<dbReference type="Proteomes" id="UP001059041">
    <property type="component" value="Linkage Group LG14"/>
</dbReference>
<dbReference type="AlphaFoldDB" id="A0A9W7WIT0"/>
<evidence type="ECO:0000313" key="1">
    <source>
        <dbReference type="EMBL" id="KAI7800974.1"/>
    </source>
</evidence>
<accession>A0A9W7WIT0</accession>
<keyword evidence="2" id="KW-1185">Reference proteome</keyword>
<protein>
    <submittedName>
        <fullName evidence="1">Uncharacterized protein</fullName>
    </submittedName>
</protein>
<proteinExistence type="predicted"/>
<gene>
    <name evidence="1" type="ORF">IRJ41_018010</name>
</gene>
<feature type="non-terminal residue" evidence="1">
    <location>
        <position position="1"/>
    </location>
</feature>
<evidence type="ECO:0000313" key="2">
    <source>
        <dbReference type="Proteomes" id="UP001059041"/>
    </source>
</evidence>
<sequence>EELQEAARRVMSLLQSALSQPAARDRVSADFANQPHTSRQEVPQQKNTLEQNMARSFPGLFVKNLGKKVTGKRGPHSTVTDMKRRLSTVKCFPVQFYLVNKYMEKTPKAVDELTLLQSGMGRRTISITDDADHSWLSTKLEETYSKMADLKGAWMLYKAVGGSGQRELCIVPPEAEGYTGAYLNTVARGKSTLYIVPIQGTLDTSPLPYTAKEFEKMPKAACDMCSENMPVQLLAAHVASCKTTCLSSPDNSPAMEVIVQNFPDDTPSVDTSVTVFSEMGTMRCQRESRVVNFLQDYVQDIEDEGE</sequence>
<comment type="caution">
    <text evidence="1">The sequence shown here is derived from an EMBL/GenBank/DDBJ whole genome shotgun (WGS) entry which is preliminary data.</text>
</comment>
<dbReference type="EMBL" id="JAFHDT010000014">
    <property type="protein sequence ID" value="KAI7800974.1"/>
    <property type="molecule type" value="Genomic_DNA"/>
</dbReference>
<organism evidence="1 2">
    <name type="scientific">Triplophysa rosa</name>
    <name type="common">Cave loach</name>
    <dbReference type="NCBI Taxonomy" id="992332"/>
    <lineage>
        <taxon>Eukaryota</taxon>
        <taxon>Metazoa</taxon>
        <taxon>Chordata</taxon>
        <taxon>Craniata</taxon>
        <taxon>Vertebrata</taxon>
        <taxon>Euteleostomi</taxon>
        <taxon>Actinopterygii</taxon>
        <taxon>Neopterygii</taxon>
        <taxon>Teleostei</taxon>
        <taxon>Ostariophysi</taxon>
        <taxon>Cypriniformes</taxon>
        <taxon>Nemacheilidae</taxon>
        <taxon>Triplophysa</taxon>
    </lineage>
</organism>